<keyword evidence="3" id="KW-1185">Reference proteome</keyword>
<evidence type="ECO:0000313" key="3">
    <source>
        <dbReference type="Proteomes" id="UP000010297"/>
    </source>
</evidence>
<protein>
    <recommendedName>
        <fullName evidence="1">Methyltransferase type 11 domain-containing protein</fullName>
    </recommendedName>
</protein>
<dbReference type="InterPro" id="IPR029063">
    <property type="entry name" value="SAM-dependent_MTases_sf"/>
</dbReference>
<dbReference type="CDD" id="cd02440">
    <property type="entry name" value="AdoMet_MTases"/>
    <property type="match status" value="1"/>
</dbReference>
<accession>H5V7G8</accession>
<evidence type="ECO:0000259" key="1">
    <source>
        <dbReference type="Pfam" id="PF08241"/>
    </source>
</evidence>
<feature type="domain" description="Methyltransferase type 11" evidence="1">
    <location>
        <begin position="49"/>
        <end position="144"/>
    </location>
</feature>
<proteinExistence type="predicted"/>
<dbReference type="Pfam" id="PF08241">
    <property type="entry name" value="Methyltransf_11"/>
    <property type="match status" value="1"/>
</dbReference>
<name>H5V7G8_ATLHE</name>
<evidence type="ECO:0000313" key="2">
    <source>
        <dbReference type="EMBL" id="GAB53926.1"/>
    </source>
</evidence>
<sequence length="255" mass="28692">MTTHSHHDNINKQFDSQASAYLTSQVHASGRDLEHLKDRLTPFTEATVLDVGCGAGHASFVAASRVKEVIAYDLSEKMLETVNQAARERGFGNLQTRQGFAESLPFEDERFDIVISRYSAHHWQDVGLALREIKRVLRPGGKAIMMDVMSPGNAVLDIWLQTIEALRDTSHVRNYSSGEWAAMFSEAGLLTASVVTDRLELDYTSWIARMRTPEALAKAIRQYQVSASQSVQQYYELREEGSFTTDTIMIEVYKP</sequence>
<gene>
    <name evidence="2" type="primary">yafE</name>
    <name evidence="2" type="ORF">EH105704_24_00030</name>
</gene>
<dbReference type="EMBL" id="BAFF01000024">
    <property type="protein sequence ID" value="GAB53926.1"/>
    <property type="molecule type" value="Genomic_DNA"/>
</dbReference>
<dbReference type="PANTHER" id="PTHR43591:SF24">
    <property type="entry name" value="2-METHOXY-6-POLYPRENYL-1,4-BENZOQUINOL METHYLASE, MITOCHONDRIAL"/>
    <property type="match status" value="1"/>
</dbReference>
<dbReference type="Proteomes" id="UP000010297">
    <property type="component" value="Unassembled WGS sequence"/>
</dbReference>
<dbReference type="GeneID" id="92829803"/>
<dbReference type="InterPro" id="IPR013216">
    <property type="entry name" value="Methyltransf_11"/>
</dbReference>
<dbReference type="GO" id="GO:0008757">
    <property type="term" value="F:S-adenosylmethionine-dependent methyltransferase activity"/>
    <property type="evidence" value="ECO:0007669"/>
    <property type="project" value="InterPro"/>
</dbReference>
<dbReference type="PANTHER" id="PTHR43591">
    <property type="entry name" value="METHYLTRANSFERASE"/>
    <property type="match status" value="1"/>
</dbReference>
<dbReference type="SUPFAM" id="SSF53335">
    <property type="entry name" value="S-adenosyl-L-methionine-dependent methyltransferases"/>
    <property type="match status" value="1"/>
</dbReference>
<dbReference type="RefSeq" id="WP_002438560.1">
    <property type="nucleotide sequence ID" value="NZ_BAFF01000024.1"/>
</dbReference>
<dbReference type="AlphaFoldDB" id="H5V7G8"/>
<dbReference type="Gene3D" id="3.40.50.150">
    <property type="entry name" value="Vaccinia Virus protein VP39"/>
    <property type="match status" value="1"/>
</dbReference>
<dbReference type="eggNOG" id="COG2226">
    <property type="taxonomic scope" value="Bacteria"/>
</dbReference>
<organism evidence="2 3">
    <name type="scientific">Atlantibacter hermannii NBRC 105704</name>
    <dbReference type="NCBI Taxonomy" id="1115512"/>
    <lineage>
        <taxon>Bacteria</taxon>
        <taxon>Pseudomonadati</taxon>
        <taxon>Pseudomonadota</taxon>
        <taxon>Gammaproteobacteria</taxon>
        <taxon>Enterobacterales</taxon>
        <taxon>Enterobacteriaceae</taxon>
        <taxon>Atlantibacter</taxon>
    </lineage>
</organism>
<reference evidence="2 3" key="1">
    <citation type="submission" date="2012-02" db="EMBL/GenBank/DDBJ databases">
        <title>Whole genome shotgun sequence of Escherichia hermannii NBRC 105704.</title>
        <authorList>
            <person name="Yoshida I."/>
            <person name="Hosoyama A."/>
            <person name="Tsuchikane K."/>
            <person name="Katsumata H."/>
            <person name="Yamazaki S."/>
            <person name="Fujita N."/>
        </authorList>
    </citation>
    <scope>NUCLEOTIDE SEQUENCE [LARGE SCALE GENOMIC DNA]</scope>
    <source>
        <strain evidence="2 3">NBRC 105704</strain>
    </source>
</reference>
<comment type="caution">
    <text evidence="2">The sequence shown here is derived from an EMBL/GenBank/DDBJ whole genome shotgun (WGS) entry which is preliminary data.</text>
</comment>